<gene>
    <name evidence="1" type="ORF">M8N44_11330</name>
</gene>
<evidence type="ECO:0000313" key="2">
    <source>
        <dbReference type="Proteomes" id="UP001202031"/>
    </source>
</evidence>
<dbReference type="RefSeq" id="WP_180973000.1">
    <property type="nucleotide sequence ID" value="NZ_CP072019.1"/>
</dbReference>
<dbReference type="Proteomes" id="UP001202031">
    <property type="component" value="Unassembled WGS sequence"/>
</dbReference>
<reference evidence="1 2" key="1">
    <citation type="submission" date="2022-03" db="EMBL/GenBank/DDBJ databases">
        <title>Taxonomic description of new species and reclassification of some bacterial strains.</title>
        <authorList>
            <person name="Ndongo S."/>
        </authorList>
    </citation>
    <scope>NUCLEOTIDE SEQUENCE [LARGE SCALE GENOMIC DNA]</scope>
    <source>
        <strain evidence="1 2">Marseille-P6666</strain>
    </source>
</reference>
<sequence>MQFIPLRPYLPNDRYQDFPFFFFAHEYAFIPFFPFHALKPAHAIPHAAEEAAMQNMVP</sequence>
<dbReference type="GeneID" id="84024462"/>
<evidence type="ECO:0000313" key="1">
    <source>
        <dbReference type="EMBL" id="MCL6657901.1"/>
    </source>
</evidence>
<dbReference type="EMBL" id="JAMGSI010000002">
    <property type="protein sequence ID" value="MCL6657901.1"/>
    <property type="molecule type" value="Genomic_DNA"/>
</dbReference>
<name>A0ABT0RAD2_9BACT</name>
<proteinExistence type="predicted"/>
<accession>A0ABT0RAD2</accession>
<keyword evidence="2" id="KW-1185">Reference proteome</keyword>
<protein>
    <submittedName>
        <fullName evidence="1">Uncharacterized protein</fullName>
    </submittedName>
</protein>
<organism evidence="1 2">
    <name type="scientific">Akkermansia massiliensis</name>
    <dbReference type="NCBI Taxonomy" id="2927224"/>
    <lineage>
        <taxon>Bacteria</taxon>
        <taxon>Pseudomonadati</taxon>
        <taxon>Verrucomicrobiota</taxon>
        <taxon>Verrucomicrobiia</taxon>
        <taxon>Verrucomicrobiales</taxon>
        <taxon>Akkermansiaceae</taxon>
        <taxon>Akkermansia</taxon>
    </lineage>
</organism>
<comment type="caution">
    <text evidence="1">The sequence shown here is derived from an EMBL/GenBank/DDBJ whole genome shotgun (WGS) entry which is preliminary data.</text>
</comment>